<name>A0A2M6W0J0_9BACT</name>
<evidence type="ECO:0000256" key="4">
    <source>
        <dbReference type="ARBA" id="ARBA00004752"/>
    </source>
</evidence>
<comment type="caution">
    <text evidence="18">The sequence shown here is derived from an EMBL/GenBank/DDBJ whole genome shotgun (WGS) entry which is preliminary data.</text>
</comment>
<evidence type="ECO:0000256" key="6">
    <source>
        <dbReference type="ARBA" id="ARBA00022618"/>
    </source>
</evidence>
<dbReference type="GO" id="GO:0005829">
    <property type="term" value="C:cytosol"/>
    <property type="evidence" value="ECO:0007669"/>
    <property type="project" value="TreeGrafter"/>
</dbReference>
<feature type="active site" evidence="16">
    <location>
        <position position="317"/>
    </location>
</feature>
<dbReference type="GO" id="GO:0051301">
    <property type="term" value="P:cell division"/>
    <property type="evidence" value="ECO:0007669"/>
    <property type="project" value="UniProtKB-KW"/>
</dbReference>
<evidence type="ECO:0000256" key="16">
    <source>
        <dbReference type="HAMAP-Rule" id="MF_00037"/>
    </source>
</evidence>
<keyword evidence="10 16" id="KW-0133">Cell shape</keyword>
<dbReference type="GO" id="GO:0008762">
    <property type="term" value="F:UDP-N-acetylmuramate dehydrogenase activity"/>
    <property type="evidence" value="ECO:0007669"/>
    <property type="project" value="UniProtKB-UniRule"/>
</dbReference>
<dbReference type="UniPathway" id="UPA00219"/>
<feature type="active site" description="Proton donor" evidence="16">
    <location>
        <position position="218"/>
    </location>
</feature>
<dbReference type="NCBIfam" id="TIGR00179">
    <property type="entry name" value="murB"/>
    <property type="match status" value="1"/>
</dbReference>
<keyword evidence="11 16" id="KW-0573">Peptidoglycan synthesis</keyword>
<organism evidence="18 19">
    <name type="scientific">Candidatus Magasanikbacteria bacterium CG10_big_fil_rev_8_21_14_0_10_43_6</name>
    <dbReference type="NCBI Taxonomy" id="1974650"/>
    <lineage>
        <taxon>Bacteria</taxon>
        <taxon>Candidatus Magasanikiibacteriota</taxon>
    </lineage>
</organism>
<evidence type="ECO:0000313" key="18">
    <source>
        <dbReference type="EMBL" id="PIT86299.1"/>
    </source>
</evidence>
<dbReference type="EMBL" id="PFBZ01000170">
    <property type="protein sequence ID" value="PIT86299.1"/>
    <property type="molecule type" value="Genomic_DNA"/>
</dbReference>
<dbReference type="InterPro" id="IPR011601">
    <property type="entry name" value="MurB_C"/>
</dbReference>
<keyword evidence="5 16" id="KW-0963">Cytoplasm</keyword>
<evidence type="ECO:0000256" key="14">
    <source>
        <dbReference type="ARBA" id="ARBA00023316"/>
    </source>
</evidence>
<dbReference type="HAMAP" id="MF_00037">
    <property type="entry name" value="MurB"/>
    <property type="match status" value="1"/>
</dbReference>
<dbReference type="Pfam" id="PF02873">
    <property type="entry name" value="MurB_C"/>
    <property type="match status" value="1"/>
</dbReference>
<gene>
    <name evidence="16" type="primary">murB</name>
    <name evidence="18" type="ORF">COU33_03960</name>
</gene>
<evidence type="ECO:0000256" key="5">
    <source>
        <dbReference type="ARBA" id="ARBA00022490"/>
    </source>
</evidence>
<evidence type="ECO:0000256" key="12">
    <source>
        <dbReference type="ARBA" id="ARBA00023002"/>
    </source>
</evidence>
<comment type="subcellular location">
    <subcellularLocation>
        <location evidence="3 16">Cytoplasm</location>
    </subcellularLocation>
</comment>
<dbReference type="InterPro" id="IPR016166">
    <property type="entry name" value="FAD-bd_PCMH"/>
</dbReference>
<dbReference type="SUPFAM" id="SSF56176">
    <property type="entry name" value="FAD-binding/transporter-associated domain-like"/>
    <property type="match status" value="1"/>
</dbReference>
<keyword evidence="14 16" id="KW-0961">Cell wall biogenesis/degradation</keyword>
<dbReference type="InterPro" id="IPR016169">
    <property type="entry name" value="FAD-bd_PCMH_sub2"/>
</dbReference>
<dbReference type="GO" id="GO:0008360">
    <property type="term" value="P:regulation of cell shape"/>
    <property type="evidence" value="ECO:0007669"/>
    <property type="project" value="UniProtKB-KW"/>
</dbReference>
<evidence type="ECO:0000256" key="10">
    <source>
        <dbReference type="ARBA" id="ARBA00022960"/>
    </source>
</evidence>
<dbReference type="GO" id="GO:0071555">
    <property type="term" value="P:cell wall organization"/>
    <property type="evidence" value="ECO:0007669"/>
    <property type="project" value="UniProtKB-KW"/>
</dbReference>
<dbReference type="PROSITE" id="PS51387">
    <property type="entry name" value="FAD_PCMH"/>
    <property type="match status" value="1"/>
</dbReference>
<dbReference type="Pfam" id="PF01565">
    <property type="entry name" value="FAD_binding_4"/>
    <property type="match status" value="1"/>
</dbReference>
<comment type="similarity">
    <text evidence="16">Belongs to the MurB family.</text>
</comment>
<comment type="function">
    <text evidence="2 16">Cell wall formation.</text>
</comment>
<proteinExistence type="inferred from homology"/>
<dbReference type="Gene3D" id="3.90.78.10">
    <property type="entry name" value="UDP-N-acetylenolpyruvoylglucosamine reductase, C-terminal domain"/>
    <property type="match status" value="1"/>
</dbReference>
<keyword evidence="12 16" id="KW-0560">Oxidoreductase</keyword>
<dbReference type="AlphaFoldDB" id="A0A2M6W0J0"/>
<comment type="cofactor">
    <cofactor evidence="1 16">
        <name>FAD</name>
        <dbReference type="ChEBI" id="CHEBI:57692"/>
    </cofactor>
</comment>
<keyword evidence="13 16" id="KW-0131">Cell cycle</keyword>
<evidence type="ECO:0000256" key="11">
    <source>
        <dbReference type="ARBA" id="ARBA00022984"/>
    </source>
</evidence>
<dbReference type="Proteomes" id="UP000229362">
    <property type="component" value="Unassembled WGS sequence"/>
</dbReference>
<evidence type="ECO:0000256" key="1">
    <source>
        <dbReference type="ARBA" id="ARBA00001974"/>
    </source>
</evidence>
<evidence type="ECO:0000256" key="7">
    <source>
        <dbReference type="ARBA" id="ARBA00022630"/>
    </source>
</evidence>
<evidence type="ECO:0000256" key="8">
    <source>
        <dbReference type="ARBA" id="ARBA00022827"/>
    </source>
</evidence>
<dbReference type="InterPro" id="IPR036635">
    <property type="entry name" value="MurB_C_sf"/>
</dbReference>
<feature type="active site" evidence="16">
    <location>
        <position position="168"/>
    </location>
</feature>
<comment type="pathway">
    <text evidence="4 16">Cell wall biogenesis; peptidoglycan biosynthesis.</text>
</comment>
<dbReference type="InterPro" id="IPR003170">
    <property type="entry name" value="MurB"/>
</dbReference>
<dbReference type="NCBIfam" id="NF010480">
    <property type="entry name" value="PRK13905.1"/>
    <property type="match status" value="1"/>
</dbReference>
<keyword evidence="6 16" id="KW-0132">Cell division</keyword>
<sequence>MRMYEQLKQFGKVRLNEPLAKHTTCKIGGPAQFFISISTTEQLVGLLQYLDGAGTEYLILGGGSNMVPRDESFEGVVIEIRTGQLSIEGNTVIADAGIFTAKLAHETVKAGLTGFEWGVGVPGTIGGAVRGNAGAMGKEIKDDLVKVAIYQDGEVVEIDGSACGFAYRESVFKHSGSVVLRVWLALQKSESLDGMKKALEVLAYRNETQPKGQSSSGCVFKNVDVRESEKNRELLLQHFSPDSDMVKRFLEIGKISAGWLIQEAGLKGTRVGKAVVSEVHGNFIVGEKGVTSRDVRELIEVIKEKVYHTYGIELEEEIKII</sequence>
<evidence type="ECO:0000256" key="9">
    <source>
        <dbReference type="ARBA" id="ARBA00022857"/>
    </source>
</evidence>
<evidence type="ECO:0000313" key="19">
    <source>
        <dbReference type="Proteomes" id="UP000229362"/>
    </source>
</evidence>
<evidence type="ECO:0000256" key="2">
    <source>
        <dbReference type="ARBA" id="ARBA00003921"/>
    </source>
</evidence>
<protein>
    <recommendedName>
        <fullName evidence="16">UDP-N-acetylenolpyruvoylglucosamine reductase</fullName>
        <ecNumber evidence="16">1.3.1.98</ecNumber>
    </recommendedName>
    <alternativeName>
        <fullName evidence="16">UDP-N-acetylmuramate dehydrogenase</fullName>
    </alternativeName>
</protein>
<dbReference type="InterPro" id="IPR016167">
    <property type="entry name" value="FAD-bd_PCMH_sub1"/>
</dbReference>
<evidence type="ECO:0000256" key="15">
    <source>
        <dbReference type="ARBA" id="ARBA00048914"/>
    </source>
</evidence>
<comment type="catalytic activity">
    <reaction evidence="15 16">
        <text>UDP-N-acetyl-alpha-D-muramate + NADP(+) = UDP-N-acetyl-3-O-(1-carboxyvinyl)-alpha-D-glucosamine + NADPH + H(+)</text>
        <dbReference type="Rhea" id="RHEA:12248"/>
        <dbReference type="ChEBI" id="CHEBI:15378"/>
        <dbReference type="ChEBI" id="CHEBI:57783"/>
        <dbReference type="ChEBI" id="CHEBI:58349"/>
        <dbReference type="ChEBI" id="CHEBI:68483"/>
        <dbReference type="ChEBI" id="CHEBI:70757"/>
        <dbReference type="EC" id="1.3.1.98"/>
    </reaction>
</comment>
<dbReference type="InterPro" id="IPR006094">
    <property type="entry name" value="Oxid_FAD_bind_N"/>
</dbReference>
<dbReference type="PANTHER" id="PTHR21071">
    <property type="entry name" value="UDP-N-ACETYLENOLPYRUVOYLGLUCOSAMINE REDUCTASE"/>
    <property type="match status" value="1"/>
</dbReference>
<dbReference type="GO" id="GO:0009252">
    <property type="term" value="P:peptidoglycan biosynthetic process"/>
    <property type="evidence" value="ECO:0007669"/>
    <property type="project" value="UniProtKB-UniRule"/>
</dbReference>
<dbReference type="SUPFAM" id="SSF56194">
    <property type="entry name" value="Uridine diphospho-N-Acetylenolpyruvylglucosamine reductase, MurB, C-terminal domain"/>
    <property type="match status" value="1"/>
</dbReference>
<evidence type="ECO:0000256" key="3">
    <source>
        <dbReference type="ARBA" id="ARBA00004496"/>
    </source>
</evidence>
<accession>A0A2M6W0J0</accession>
<feature type="domain" description="FAD-binding PCMH-type" evidence="17">
    <location>
        <begin position="26"/>
        <end position="189"/>
    </location>
</feature>
<dbReference type="GO" id="GO:0071949">
    <property type="term" value="F:FAD binding"/>
    <property type="evidence" value="ECO:0007669"/>
    <property type="project" value="InterPro"/>
</dbReference>
<reference evidence="19" key="1">
    <citation type="submission" date="2017-09" db="EMBL/GenBank/DDBJ databases">
        <title>Depth-based differentiation of microbial function through sediment-hosted aquifers and enrichment of novel symbionts in the deep terrestrial subsurface.</title>
        <authorList>
            <person name="Probst A.J."/>
            <person name="Ladd B."/>
            <person name="Jarett J.K."/>
            <person name="Geller-Mcgrath D.E."/>
            <person name="Sieber C.M.K."/>
            <person name="Emerson J.B."/>
            <person name="Anantharaman K."/>
            <person name="Thomas B.C."/>
            <person name="Malmstrom R."/>
            <person name="Stieglmeier M."/>
            <person name="Klingl A."/>
            <person name="Woyke T."/>
            <person name="Ryan C.M."/>
            <person name="Banfield J.F."/>
        </authorList>
    </citation>
    <scope>NUCLEOTIDE SEQUENCE [LARGE SCALE GENOMIC DNA]</scope>
</reference>
<evidence type="ECO:0000259" key="17">
    <source>
        <dbReference type="PROSITE" id="PS51387"/>
    </source>
</evidence>
<keyword evidence="8 16" id="KW-0274">FAD</keyword>
<dbReference type="InterPro" id="IPR036318">
    <property type="entry name" value="FAD-bd_PCMH-like_sf"/>
</dbReference>
<dbReference type="Gene3D" id="3.30.465.10">
    <property type="match status" value="1"/>
</dbReference>
<keyword evidence="9 16" id="KW-0521">NADP</keyword>
<dbReference type="PANTHER" id="PTHR21071:SF4">
    <property type="entry name" value="UDP-N-ACETYLENOLPYRUVOYLGLUCOSAMINE REDUCTASE"/>
    <property type="match status" value="1"/>
</dbReference>
<dbReference type="EC" id="1.3.1.98" evidence="16"/>
<keyword evidence="7 16" id="KW-0285">Flavoprotein</keyword>
<evidence type="ECO:0000256" key="13">
    <source>
        <dbReference type="ARBA" id="ARBA00023306"/>
    </source>
</evidence>
<dbReference type="Gene3D" id="3.30.43.10">
    <property type="entry name" value="Uridine Diphospho-n-acetylenolpyruvylglucosamine Reductase, domain 2"/>
    <property type="match status" value="1"/>
</dbReference>